<gene>
    <name evidence="2" type="ORF">FLJC2902T_19190</name>
</gene>
<keyword evidence="1" id="KW-0732">Signal</keyword>
<feature type="chain" id="PRO_5012000176" description="DUF4856 domain-containing protein" evidence="1">
    <location>
        <begin position="16"/>
        <end position="409"/>
    </location>
</feature>
<name>V6SMZ7_9FLAO</name>
<evidence type="ECO:0000256" key="1">
    <source>
        <dbReference type="SAM" id="SignalP"/>
    </source>
</evidence>
<feature type="signal peptide" evidence="1">
    <location>
        <begin position="1"/>
        <end position="15"/>
    </location>
</feature>
<proteinExistence type="predicted"/>
<reference evidence="2 3" key="1">
    <citation type="submission" date="2013-08" db="EMBL/GenBank/DDBJ databases">
        <title>Flavobacterium limnosediminis JC2902 genome sequencing.</title>
        <authorList>
            <person name="Lee K."/>
            <person name="Yi H."/>
            <person name="Park S."/>
            <person name="Chun J."/>
        </authorList>
    </citation>
    <scope>NUCLEOTIDE SEQUENCE [LARGE SCALE GENOMIC DNA]</scope>
    <source>
        <strain evidence="2 3">JC2902</strain>
    </source>
</reference>
<accession>V6SMZ7</accession>
<comment type="caution">
    <text evidence="2">The sequence shown here is derived from an EMBL/GenBank/DDBJ whole genome shotgun (WGS) entry which is preliminary data.</text>
</comment>
<dbReference type="eggNOG" id="ENOG502Z7WY">
    <property type="taxonomic scope" value="Bacteria"/>
</dbReference>
<dbReference type="RefSeq" id="WP_023579520.1">
    <property type="nucleotide sequence ID" value="NZ_AVGG01000008.1"/>
</dbReference>
<sequence>MKFKNVLLTSLPVMALFVVSCSEDDTTQEPQLNYTIPTTYTFERTGTTTIDYSGQTSRILMLDAMGAEIKNQAAINAIVDDTKLSDMFANVNNPFTSTELNTSGKKLNDKTAASRDFFVNFGGGGSTLEQSDVRAFFESQFDDANAASGGVLASAGVAGVYEDGSSKRLFAANGLEPQQVLLKGMMGACFMDQIVNNYLSTAVLDEGSNRDNNTNKVLESGKNYTKMEHLWDEAYGYIYGGDNPSATTPTYKFWSSYINQVDADSDFGTLREDIELAFRTGRAAIVANDYATRDAQIAIIKQKMALVPAVRAVFYLKEGKAKLVTESGKKAFHALSEGYGFIMSLRYTNKPGTNAPYMSKAEVDAILDELTAGTNGLWDVDYLNSHIDGLATQIAARFGFTVAQAETVN</sequence>
<dbReference type="Pfam" id="PF16148">
    <property type="entry name" value="DUF4856"/>
    <property type="match status" value="1"/>
</dbReference>
<dbReference type="PATRIC" id="fig|1341181.4.peg.1886"/>
<dbReference type="OrthoDB" id="5498726at2"/>
<organism evidence="2 3">
    <name type="scientific">Flavobacterium limnosediminis JC2902</name>
    <dbReference type="NCBI Taxonomy" id="1341181"/>
    <lineage>
        <taxon>Bacteria</taxon>
        <taxon>Pseudomonadati</taxon>
        <taxon>Bacteroidota</taxon>
        <taxon>Flavobacteriia</taxon>
        <taxon>Flavobacteriales</taxon>
        <taxon>Flavobacteriaceae</taxon>
        <taxon>Flavobacterium</taxon>
    </lineage>
</organism>
<dbReference type="PROSITE" id="PS51257">
    <property type="entry name" value="PROKAR_LIPOPROTEIN"/>
    <property type="match status" value="1"/>
</dbReference>
<evidence type="ECO:0000313" key="2">
    <source>
        <dbReference type="EMBL" id="ESU27597.1"/>
    </source>
</evidence>
<dbReference type="Proteomes" id="UP000018004">
    <property type="component" value="Unassembled WGS sequence"/>
</dbReference>
<evidence type="ECO:0008006" key="4">
    <source>
        <dbReference type="Google" id="ProtNLM"/>
    </source>
</evidence>
<protein>
    <recommendedName>
        <fullName evidence="4">DUF4856 domain-containing protein</fullName>
    </recommendedName>
</protein>
<dbReference type="InterPro" id="IPR032331">
    <property type="entry name" value="DUF4856"/>
</dbReference>
<dbReference type="EMBL" id="AVGG01000008">
    <property type="protein sequence ID" value="ESU27597.1"/>
    <property type="molecule type" value="Genomic_DNA"/>
</dbReference>
<dbReference type="STRING" id="1341181.FLJC2902T_19190"/>
<keyword evidence="3" id="KW-1185">Reference proteome</keyword>
<dbReference type="AlphaFoldDB" id="V6SMZ7"/>
<evidence type="ECO:0000313" key="3">
    <source>
        <dbReference type="Proteomes" id="UP000018004"/>
    </source>
</evidence>